<dbReference type="PROSITE" id="PS51722">
    <property type="entry name" value="G_TR_2"/>
    <property type="match status" value="1"/>
</dbReference>
<evidence type="ECO:0000259" key="3">
    <source>
        <dbReference type="PROSITE" id="PS51722"/>
    </source>
</evidence>
<proteinExistence type="predicted"/>
<evidence type="ECO:0000313" key="5">
    <source>
        <dbReference type="Proteomes" id="UP000288429"/>
    </source>
</evidence>
<keyword evidence="5" id="KW-1185">Reference proteome</keyword>
<evidence type="ECO:0000313" key="4">
    <source>
        <dbReference type="EMBL" id="RSM10562.1"/>
    </source>
</evidence>
<keyword evidence="1 4" id="KW-0251">Elongation factor</keyword>
<dbReference type="GO" id="GO:0005739">
    <property type="term" value="C:mitochondrion"/>
    <property type="evidence" value="ECO:0007669"/>
    <property type="project" value="TreeGrafter"/>
</dbReference>
<dbReference type="InterPro" id="IPR000795">
    <property type="entry name" value="T_Tr_GTP-bd_dom"/>
</dbReference>
<comment type="caution">
    <text evidence="4">The sequence shown here is derived from an EMBL/GenBank/DDBJ whole genome shotgun (WGS) entry which is preliminary data.</text>
</comment>
<accession>A0A428U8D0</accession>
<keyword evidence="2" id="KW-0648">Protein biosynthesis</keyword>
<dbReference type="PANTHER" id="PTHR43636:SF2">
    <property type="entry name" value="ELONGATION FACTOR G, MITOCHONDRIAL"/>
    <property type="match status" value="1"/>
</dbReference>
<dbReference type="AlphaFoldDB" id="A0A428U8D0"/>
<dbReference type="GO" id="GO:0003924">
    <property type="term" value="F:GTPase activity"/>
    <property type="evidence" value="ECO:0007669"/>
    <property type="project" value="InterPro"/>
</dbReference>
<evidence type="ECO:0000256" key="2">
    <source>
        <dbReference type="ARBA" id="ARBA00022917"/>
    </source>
</evidence>
<dbReference type="PRINTS" id="PR00315">
    <property type="entry name" value="ELONGATNFCT"/>
</dbReference>
<dbReference type="SUPFAM" id="SSF52540">
    <property type="entry name" value="P-loop containing nucleoside triphosphate hydrolases"/>
    <property type="match status" value="1"/>
</dbReference>
<dbReference type="GO" id="GO:0005525">
    <property type="term" value="F:GTP binding"/>
    <property type="evidence" value="ECO:0007669"/>
    <property type="project" value="InterPro"/>
</dbReference>
<organism evidence="4 5">
    <name type="scientific">Fusarium ambrosium</name>
    <dbReference type="NCBI Taxonomy" id="131363"/>
    <lineage>
        <taxon>Eukaryota</taxon>
        <taxon>Fungi</taxon>
        <taxon>Dikarya</taxon>
        <taxon>Ascomycota</taxon>
        <taxon>Pezizomycotina</taxon>
        <taxon>Sordariomycetes</taxon>
        <taxon>Hypocreomycetidae</taxon>
        <taxon>Hypocreales</taxon>
        <taxon>Nectriaceae</taxon>
        <taxon>Fusarium</taxon>
        <taxon>Fusarium solani species complex</taxon>
    </lineage>
</organism>
<dbReference type="PROSITE" id="PS00301">
    <property type="entry name" value="G_TR_1"/>
    <property type="match status" value="1"/>
</dbReference>
<dbReference type="Gene3D" id="3.40.50.300">
    <property type="entry name" value="P-loop containing nucleotide triphosphate hydrolases"/>
    <property type="match status" value="2"/>
</dbReference>
<dbReference type="Pfam" id="PF00009">
    <property type="entry name" value="GTP_EFTU"/>
    <property type="match status" value="1"/>
</dbReference>
<dbReference type="InterPro" id="IPR027417">
    <property type="entry name" value="P-loop_NTPase"/>
</dbReference>
<dbReference type="Proteomes" id="UP000288429">
    <property type="component" value="Unassembled WGS sequence"/>
</dbReference>
<reference evidence="4 5" key="1">
    <citation type="submission" date="2017-06" db="EMBL/GenBank/DDBJ databases">
        <title>Cmopartive genomic analysis of Ambrosia Fusariam Clade fungi.</title>
        <authorList>
            <person name="Stajich J.E."/>
            <person name="Carrillo J."/>
            <person name="Kijimoto T."/>
            <person name="Eskalen A."/>
            <person name="O'Donnell K."/>
            <person name="Kasson M."/>
        </authorList>
    </citation>
    <scope>NUCLEOTIDE SEQUENCE [LARGE SCALE GENOMIC DNA]</scope>
    <source>
        <strain evidence="4 5">NRRL 20438</strain>
    </source>
</reference>
<dbReference type="GO" id="GO:0070125">
    <property type="term" value="P:mitochondrial translational elongation"/>
    <property type="evidence" value="ECO:0007669"/>
    <property type="project" value="TreeGrafter"/>
</dbReference>
<protein>
    <submittedName>
        <fullName evidence="4">Elongation factor G, mitochondrial</fullName>
    </submittedName>
</protein>
<name>A0A428U8D0_9HYPO</name>
<sequence length="166" mass="18421">MRATRAARWLNCRLLFGTQQPSCGSQFFNVSPAVPAWESRRAFSQTKRTCSAAQEALKKAQEDAASLTPEYVAANMDPEEAKRLSRVRNIGIAAHIDSGKTTVSERVLFYTGRINAIHEVRGKDAVGAKMDSMELEREKGITIQSAATFADWKKRKTAKRKPTTST</sequence>
<dbReference type="InterPro" id="IPR031157">
    <property type="entry name" value="G_TR_CS"/>
</dbReference>
<gene>
    <name evidence="4" type="ORF">CDV31_007148</name>
</gene>
<dbReference type="GO" id="GO:0003746">
    <property type="term" value="F:translation elongation factor activity"/>
    <property type="evidence" value="ECO:0007669"/>
    <property type="project" value="UniProtKB-KW"/>
</dbReference>
<dbReference type="EMBL" id="NIZV01000085">
    <property type="protein sequence ID" value="RSM10562.1"/>
    <property type="molecule type" value="Genomic_DNA"/>
</dbReference>
<evidence type="ECO:0000256" key="1">
    <source>
        <dbReference type="ARBA" id="ARBA00022768"/>
    </source>
</evidence>
<feature type="domain" description="Tr-type G" evidence="3">
    <location>
        <begin position="85"/>
        <end position="166"/>
    </location>
</feature>
<dbReference type="PANTHER" id="PTHR43636">
    <property type="entry name" value="ELONGATION FACTOR G, MITOCHONDRIAL"/>
    <property type="match status" value="1"/>
</dbReference>